<sequence>MIRQRGSGQFFRDDSSGIKHVGSFENRRLRIRPWELRPHSTRQHRIMWEENFRQFLKNRSFGHQTKSSDQPLEYFEDNKHMPIYSSSDKGFSVKDAVSIIINTKDKLASKVPFSCKETKIFVVDTSKLEHIDDIRSHELGAMKNERVQRDYVSVAEDEKVIKVLKKNPNVMRKGIYMLKRSYYSLKGDTSFKRRIYVLSDWKGDQHKVVILQFVFHGNAPPPKPRPHGNSKSGGMYVRTTKSTLEKVKEKLKPKDAFEDAFESVGGMEAESMCSIPRNVKQIYNMKQSKSKQEIGSKEKDDLFSIIQQCKSEQSLTNPFIRSIQAAPEPMCVCVTDRQLSEMQKFLTNPSEASILGIDPTFNLGQFLVTVGTYKHLQLRHRRTGNSPTMIGPVLIHQQKLPMSYSYLASTCTSLRPSLKEILFIGTDDEKAIFNGVKTFFPHSLNIQCFRHMRNNISRKLQGLGVSETAAGEYLRDIFGVKRNSEVEYGLVDATSDSEFDTELKNYEIIWNEREIEDRKTNDPLFHKWFLKEKADTFKKHLLLPLRISAGLGFAEYTTNANESINKKLKEKVDYKESQLGEFCSKLFSLVDNQNKDVEKSLIGVGPYELRPEYKQFEICQTDWFKLSNSTRQSHLKNFLKAPLKPSRQRFDNEGASTSSTNKCQSLSINFEETGLSENVYKHVWEKAVEILDKDSNIVHAPGENTAMLVVSKSKKMPHYVEIFKSGKIECPCDGYKAKQMCSHALAVAEKRGVLENYLCCRSDTVVKLTHEQLRIVNHNVQAGEVIKIIAFAAISDLLLSQPQAKILVGDPHQQIYSFRGAVNALQQIRASFIFYLTQSDGVVIEGGVYGPKILVENSHHFRELLGDPDHKHTQAEDFPDEEREIEIIIDLGV</sequence>
<dbReference type="InterPro" id="IPR007527">
    <property type="entry name" value="Znf_SWIM"/>
</dbReference>
<name>A0A8W8HM38_MAGGI</name>
<organism evidence="3 4">
    <name type="scientific">Magallana gigas</name>
    <name type="common">Pacific oyster</name>
    <name type="synonym">Crassostrea gigas</name>
    <dbReference type="NCBI Taxonomy" id="29159"/>
    <lineage>
        <taxon>Eukaryota</taxon>
        <taxon>Metazoa</taxon>
        <taxon>Spiralia</taxon>
        <taxon>Lophotrochozoa</taxon>
        <taxon>Mollusca</taxon>
        <taxon>Bivalvia</taxon>
        <taxon>Autobranchia</taxon>
        <taxon>Pteriomorphia</taxon>
        <taxon>Ostreida</taxon>
        <taxon>Ostreoidea</taxon>
        <taxon>Ostreidae</taxon>
        <taxon>Magallana</taxon>
    </lineage>
</organism>
<dbReference type="Proteomes" id="UP000005408">
    <property type="component" value="Unassembled WGS sequence"/>
</dbReference>
<keyword evidence="1" id="KW-0863">Zinc-finger</keyword>
<evidence type="ECO:0000256" key="1">
    <source>
        <dbReference type="PROSITE-ProRule" id="PRU00325"/>
    </source>
</evidence>
<evidence type="ECO:0000313" key="3">
    <source>
        <dbReference type="EnsemblMetazoa" id="G10144.2:cds"/>
    </source>
</evidence>
<dbReference type="GO" id="GO:0008270">
    <property type="term" value="F:zinc ion binding"/>
    <property type="evidence" value="ECO:0007669"/>
    <property type="project" value="UniProtKB-KW"/>
</dbReference>
<accession>A0A8W8HM38</accession>
<keyword evidence="1" id="KW-0862">Zinc</keyword>
<evidence type="ECO:0000259" key="2">
    <source>
        <dbReference type="PROSITE" id="PS50966"/>
    </source>
</evidence>
<evidence type="ECO:0000313" key="4">
    <source>
        <dbReference type="Proteomes" id="UP000005408"/>
    </source>
</evidence>
<dbReference type="EnsemblMetazoa" id="G10144.2">
    <property type="protein sequence ID" value="G10144.2:cds"/>
    <property type="gene ID" value="G10144"/>
</dbReference>
<keyword evidence="4" id="KW-1185">Reference proteome</keyword>
<dbReference type="PROSITE" id="PS50966">
    <property type="entry name" value="ZF_SWIM"/>
    <property type="match status" value="1"/>
</dbReference>
<keyword evidence="1" id="KW-0479">Metal-binding</keyword>
<proteinExistence type="predicted"/>
<reference evidence="3" key="1">
    <citation type="submission" date="2022-08" db="UniProtKB">
        <authorList>
            <consortium name="EnsemblMetazoa"/>
        </authorList>
    </citation>
    <scope>IDENTIFICATION</scope>
    <source>
        <strain evidence="3">05x7-T-G4-1.051#20</strain>
    </source>
</reference>
<protein>
    <recommendedName>
        <fullName evidence="2">SWIM-type domain-containing protein</fullName>
    </recommendedName>
</protein>
<feature type="domain" description="SWIM-type" evidence="2">
    <location>
        <begin position="718"/>
        <end position="752"/>
    </location>
</feature>
<dbReference type="AlphaFoldDB" id="A0A8W8HM38"/>